<evidence type="ECO:0000313" key="1">
    <source>
        <dbReference type="EMBL" id="PCH35611.1"/>
    </source>
</evidence>
<dbReference type="AlphaFoldDB" id="A0A2H3J0W4"/>
<evidence type="ECO:0000313" key="2">
    <source>
        <dbReference type="Proteomes" id="UP000218811"/>
    </source>
</evidence>
<accession>A0A2H3J0W4</accession>
<sequence>MHVRRRRHDTHHARVDTLRWDEWTGATASVRAVHAACDVSGSDKARCSARPSRRASFRNEMSRCPVACALSWLQRRPCAWQSEWNVHATSVLASRHRPAHPLDGARWPNVAWAIAEQPPPPPAANDAKCVWVCVADGPELTTRRYGTQAVHVAASVETALSADLARSKSNPLSPIRLRL</sequence>
<gene>
    <name evidence="1" type="ORF">WOLCODRAFT_139976</name>
</gene>
<keyword evidence="2" id="KW-1185">Reference proteome</keyword>
<organism evidence="1 2">
    <name type="scientific">Wolfiporia cocos (strain MD-104)</name>
    <name type="common">Brown rot fungus</name>
    <dbReference type="NCBI Taxonomy" id="742152"/>
    <lineage>
        <taxon>Eukaryota</taxon>
        <taxon>Fungi</taxon>
        <taxon>Dikarya</taxon>
        <taxon>Basidiomycota</taxon>
        <taxon>Agaricomycotina</taxon>
        <taxon>Agaricomycetes</taxon>
        <taxon>Polyporales</taxon>
        <taxon>Phaeolaceae</taxon>
        <taxon>Wolfiporia</taxon>
    </lineage>
</organism>
<protein>
    <submittedName>
        <fullName evidence="1">Uncharacterized protein</fullName>
    </submittedName>
</protein>
<reference evidence="1 2" key="1">
    <citation type="journal article" date="2012" name="Science">
        <title>The Paleozoic origin of enzymatic lignin decomposition reconstructed from 31 fungal genomes.</title>
        <authorList>
            <person name="Floudas D."/>
            <person name="Binder M."/>
            <person name="Riley R."/>
            <person name="Barry K."/>
            <person name="Blanchette R.A."/>
            <person name="Henrissat B."/>
            <person name="Martinez A.T."/>
            <person name="Otillar R."/>
            <person name="Spatafora J.W."/>
            <person name="Yadav J.S."/>
            <person name="Aerts A."/>
            <person name="Benoit I."/>
            <person name="Boyd A."/>
            <person name="Carlson A."/>
            <person name="Copeland A."/>
            <person name="Coutinho P.M."/>
            <person name="de Vries R.P."/>
            <person name="Ferreira P."/>
            <person name="Findley K."/>
            <person name="Foster B."/>
            <person name="Gaskell J."/>
            <person name="Glotzer D."/>
            <person name="Gorecki P."/>
            <person name="Heitman J."/>
            <person name="Hesse C."/>
            <person name="Hori C."/>
            <person name="Igarashi K."/>
            <person name="Jurgens J.A."/>
            <person name="Kallen N."/>
            <person name="Kersten P."/>
            <person name="Kohler A."/>
            <person name="Kuees U."/>
            <person name="Kumar T.K.A."/>
            <person name="Kuo A."/>
            <person name="LaButti K."/>
            <person name="Larrondo L.F."/>
            <person name="Lindquist E."/>
            <person name="Ling A."/>
            <person name="Lombard V."/>
            <person name="Lucas S."/>
            <person name="Lundell T."/>
            <person name="Martin R."/>
            <person name="McLaughlin D.J."/>
            <person name="Morgenstern I."/>
            <person name="Morin E."/>
            <person name="Murat C."/>
            <person name="Nagy L.G."/>
            <person name="Nolan M."/>
            <person name="Ohm R.A."/>
            <person name="Patyshakuliyeva A."/>
            <person name="Rokas A."/>
            <person name="Ruiz-Duenas F.J."/>
            <person name="Sabat G."/>
            <person name="Salamov A."/>
            <person name="Samejima M."/>
            <person name="Schmutz J."/>
            <person name="Slot J.C."/>
            <person name="St John F."/>
            <person name="Stenlid J."/>
            <person name="Sun H."/>
            <person name="Sun S."/>
            <person name="Syed K."/>
            <person name="Tsang A."/>
            <person name="Wiebenga A."/>
            <person name="Young D."/>
            <person name="Pisabarro A."/>
            <person name="Eastwood D.C."/>
            <person name="Martin F."/>
            <person name="Cullen D."/>
            <person name="Grigoriev I.V."/>
            <person name="Hibbett D.S."/>
        </authorList>
    </citation>
    <scope>NUCLEOTIDE SEQUENCE [LARGE SCALE GENOMIC DNA]</scope>
    <source>
        <strain evidence="1 2">MD-104</strain>
    </source>
</reference>
<proteinExistence type="predicted"/>
<dbReference type="Proteomes" id="UP000218811">
    <property type="component" value="Unassembled WGS sequence"/>
</dbReference>
<name>A0A2H3J0W4_WOLCO</name>
<dbReference type="EMBL" id="KB467854">
    <property type="protein sequence ID" value="PCH35611.1"/>
    <property type="molecule type" value="Genomic_DNA"/>
</dbReference>